<evidence type="ECO:0000313" key="5">
    <source>
        <dbReference type="Proteomes" id="UP000220797"/>
    </source>
</evidence>
<dbReference type="SUPFAM" id="SSF56112">
    <property type="entry name" value="Protein kinase-like (PK-like)"/>
    <property type="match status" value="2"/>
</dbReference>
<feature type="coiled-coil region" evidence="1">
    <location>
        <begin position="2996"/>
        <end position="3035"/>
    </location>
</feature>
<dbReference type="RefSeq" id="XP_028529381.1">
    <property type="nucleotide sequence ID" value="XM_028672872.1"/>
</dbReference>
<feature type="transmembrane region" description="Helical" evidence="3">
    <location>
        <begin position="865"/>
        <end position="884"/>
    </location>
</feature>
<feature type="transmembrane region" description="Helical" evidence="3">
    <location>
        <begin position="591"/>
        <end position="615"/>
    </location>
</feature>
<gene>
    <name evidence="4" type="ORF">PGAL8A_00415800</name>
</gene>
<evidence type="ECO:0000256" key="3">
    <source>
        <dbReference type="SAM" id="Phobius"/>
    </source>
</evidence>
<dbReference type="GeneID" id="39732689"/>
<proteinExistence type="predicted"/>
<feature type="compositionally biased region" description="Basic and acidic residues" evidence="2">
    <location>
        <begin position="2049"/>
        <end position="2059"/>
    </location>
</feature>
<keyword evidence="5" id="KW-1185">Reference proteome</keyword>
<dbReference type="OrthoDB" id="336882at2759"/>
<keyword evidence="1" id="KW-0175">Coiled coil</keyword>
<dbReference type="VEuPathDB" id="PlasmoDB:PGAL8A_00415800"/>
<keyword evidence="3" id="KW-0472">Membrane</keyword>
<name>A0A1J1GZ45_PLAGA</name>
<feature type="compositionally biased region" description="Low complexity" evidence="2">
    <location>
        <begin position="2028"/>
        <end position="2046"/>
    </location>
</feature>
<dbReference type="Proteomes" id="UP000220797">
    <property type="component" value="Unassembled WGS sequence"/>
</dbReference>
<feature type="compositionally biased region" description="Acidic residues" evidence="2">
    <location>
        <begin position="2138"/>
        <end position="2149"/>
    </location>
</feature>
<protein>
    <submittedName>
        <fullName evidence="4">Uncharacterized protein</fullName>
    </submittedName>
</protein>
<sequence>MIYLANLKNNDFYYKYYGIQSLLDIDNNKKKILNNSYISNNFTYKKKYKKEYVDAYLTSLEEDNNFFYNKKNNNRNNFKKKTKQRKKNYNHLINNNEFKYFNGSNCINDIYRKNILNKYGYRSNEKRKIRNKRRKQKNNSIKLSKKIYKKKIITNERKTKFFYYLNFLEKNNRKNKFEINKNTHYLNRISSKTIETVISSQDSTINFKTFYDDNFKFYENKFENTNENMNSYFVNKKKKKKNYEKLKERSGLNLYRKSERKHLTYKIYKRYSLISTMVHEMIFKKKRNMNIIEKNKIVKKKFFKFKRKKWKIRIEIKRNTKFIHKKGNHLTKQLVINFKINEMLIKNILKYIIAYYLTLKFYLNQIISLSTIKLYFKFLRNYILCYFLNNYYKIELQSINYFKNSKNIRSTTKLIGFLYQIYEFCDNFKFIEAFSKILINVHIFKVKYGKLFLHFIYNYIDNFYIMQIIRIICINFYIKNFIKDLANIFSFNCYKICFIIFAFFKIIKDSLIYYFYIFYMQLSLYLKNSSENNLSEVCQFFRNKKSANSYIQNVKKRMKNNTLMLLKKKKNSDIQGCIKNFKYLLKQYQKIILYFTNILLYIFNENGLLCILINFNRIKKQEQNIFLYFFNEYYFVLKEYFKNTFIKTLSNIIYIDINLQRTLKFLKNSRDCIKILKHNEILKMLKDCFNFEFFIQLNCFLNVKYFIKLECYIILGYNFFMRYYRKKKSDMKVKSLTQIKKDIKNYKIAFVIQNKIDGKKYICNIFLYFYKIFNLIFKCIIISSCDLGIIFNNFNSLYTLNNKIRKFNRLFSKKNVINLYNNILELCICSATNREKNIYSKIIENIFITKINENLSFHKIIRKLLYFYFYNLICTFFKIFKLYYSKNQKNELKKGKQNLNLHNNEILAQYEYNFFSSFNRKITRITYIDILIYLYSIITLIDRKDKVKNKKIYIIPYNIINDINYLRILYIYIFLNFIKFNYIKNIFLYNNVIYNYNFIYNISDKCIYDRKRKIYLNSIKNNYNSSKQRNKEHNEKKKITKKIKSKLNIRTLKIKKKNNKKINIRKKYNNITYNVRNHYSVPFKFKVVKNRTNKINEEESKKYDNYDVYNKNNIVDKDKASMIRTNHKKNKKKNINNINNIHTCIFKNKTRNELLHINNFYKKYCSYLCENFFNYKYLFNKNIECYKEDKKKYDTNIKINEMRKNLRFTPKNEHLYNKNFFTLLKNNKSIQIFIRKKNYMNNSDYMLKSRINDKIIDINHKKYLKNNSKSKSGTCMYIINKKKNNNLISLSTKCNTRKRNFVNFNSKNHNFQYNLYKNKNIYNENDRKKKNYKISINCNKNFNTIFILNNSRKYKKNSCLSKNKISIPSKNINSFYLNKNSLIFNNYFLRNSKKYNEIKRIIDINKRKHINEQVVEINSKIHLDKTPILNKISENYFPNYKTYLRKQDPLRLFIIKNYKGDQYTFFNSKYGCPKNITNDTMCEIINEKNETHDDYLKNNIYLLKKHYSHSDILHKYNLHPKIKYSNNASINKLFLDKDCNHSYVISKNINNIHEKTKILDNSHNLSKLILNNEYSLSNENFYLKNNGIKKKSLKFKLKEEWLNNIYPDAYISNKDCNYNIDYIINKKNKSLIKKKEIDVFSYINNFSVVNNSREKHYLKKKLNFYINLKNKYRYLMKRKIYNNSQDKKIDYHEYYIKYLEDNFKNIRNIHNKHCYFENIYKSYNFTQNNKSNYIKINTYHNQNNSIHAFVNKNTNNNYKTNKNFSYYKMISLKYKNKVKNLYEKNKEFYKLLNEKTTIYNMNKSNINHEYNNPFGVLNRDKNYLDNITHAHSHKFKYLDKNNIYHLCNSSNKNKKHLSVNIYSKNANEKININNYNDLCETNTTILNILKPLNIVDYKNYIYNIKNNTKNKLHTTNSKICNINSSKNMKIYNESYLNKNNNLLYEVTNIKNIDTNEMCSVKKYMKKFNIVENFDFKNGKINEKCDLISYINKSNNVNSNISNNVNINCYSNNNNFCCIKTSNYQNNNNSNHTINSNRSDNNSNIINKYNIDHSNNDKNNKNSNNNSNNNNSNNNSNNNNNHNNSNNNSNNNNNYNNNHNNNNNNYNNNHNNNNNNNDDDDDDNDENKNKYNNNNNNNNDDDDDDDDNDNDENKSKYNNNNENKNEYNNNDNSDCSNNKTKKKKIKVNNICSSSMHKNMKENYFNNYKNNNYKKKTNIDIMNCNINTNEEKKTDLNKNDNGIDKNYIDFKKDKNIKNLREPYYESMMHNCNALKRYLNYLKNLDYDIKFGNVYVKLKKKLSSQNKCQFEVYEAEIVAIDNICNFFYPHIHNFENFYNLLKKSINNYDFHKISMNNYDYLLHNDINENNINDFMKNSQDFNLIISDLINTIFCSNYNFKCDSKFFIDNTEKDGFSYTSFLENYLTKSLNKEYTCPIDNEITKNFDKNKIKNINDNLNLRKKKNCIISALNNKNIKNDIKDIFPFKIVNMKKNNIIDINNEDANSIQKEKIINTDNFYNSYIFYNNVKKNKNNLNSNFSNNKNTCKSCSIIKNEKEIINGYENSYSANYLKMNSRNINSNIYNSTNNANTNVNNNDSYFNISDKNALSLDNSLFNKQLIIRYLIEVIKKINFLKNFGYESLYDILKEKYIKFLLEKDNVESNTLFNIIKHIIRYNYINDVINNPFTIYQNSIRNIPSNKFAIKILNIDSCNIFKLKYKIHSLLSEGKQLKSVNTEIMNYLEKKNLLKEKLINSNKNNEIIFNDNFKYDNYSLKSNKHLNLSFNSYPVYYQKLCNERNVINNATDNNSKVMNVNFNIDNKINDWKNNNKNNIIIKNKNNVINNNYIENDSNIVDNKNINNKNSINSNSNVMNINNSHIDDNNKLFYPDISEKSSNAIDNSKFPFICKQCLNIFYDKDIILLYKLNKNSDISILSNDFEINDKNFLFNDNIKKNTDHIENFNYENNIRNAKVDDQIKANGDILEINNKKKNKKVNNENVTKKKIINENINLRKKIRNEKIKIKQKRNKNQTKKIKNKKDNEKCSNKKETKLIIKNINKKKKRILSVKKKKYIKNNVKKNYKECINEKENIKINYVSMNSHSGQFIPYKLESYKTLPYNLIPYKHISCSCMSKNHQSCEYLINNYISCNSFNFFINNLKNIKFNLCKKCQVEKEKCENYLTKEIKKKYSNSIPKYLWSSIGVTKNNEDVLGVAMQMIDGCTLTYIIQKLKGTDNVNYGLFLLDICKKLVKHLMIICESIDNPIINWDTKPGNIMIEYEMINSKISCKNVTIIDIGDALPGRSFFFPTNPSYYEKIKINNVQKNFNNFLYYVICTKGYCSPECALLVFLLSSLNKSDQFRKTWYGSDSDIYHINKTKQLRIKYRWKKLLELCFIQAIVKKKEYSTNEKSLHPIYQKSSCIKSGDNNTSSIITQNNDSKINNSLKKNVCPYLFYKNASNYWGDYNNMDYYQNHYNNMSNYKKNCDSDNVNKYKNNYNNMNNYKKNFDNNMSPLKDDCNNVLKENSKNINDNCEFKEGYIFKETNKILNSNLIQDERLKKKQKNDDLDDILKDYYLNKVCTHDINDDNSIEHYSDNEEIKEYLYKKEKEKNETESKLNDSEKKKKKKKECENLKSPNIDTWIIKFTTKTTIFSVGLVLCQLFGGQNLLNIVNKNEVKVVDILCEWNCKNSTNIYSGEKNITIKDLLPTKGIFSNNIWKHKIKKIIKKCLQFIPSRRCTFKELYIDLKNLKNEFEEYYNLNDSSTITS</sequence>
<feature type="transmembrane region" description="Helical" evidence="3">
    <location>
        <begin position="953"/>
        <end position="975"/>
    </location>
</feature>
<dbReference type="Gene3D" id="1.10.510.10">
    <property type="entry name" value="Transferase(Phosphotransferase) domain 1"/>
    <property type="match status" value="1"/>
</dbReference>
<feature type="transmembrane region" description="Helical" evidence="3">
    <location>
        <begin position="456"/>
        <end position="478"/>
    </location>
</feature>
<dbReference type="EMBL" id="CVMV01000070">
    <property type="protein sequence ID" value="CRG96577.1"/>
    <property type="molecule type" value="Genomic_DNA"/>
</dbReference>
<keyword evidence="3" id="KW-1133">Transmembrane helix</keyword>
<evidence type="ECO:0000256" key="1">
    <source>
        <dbReference type="SAM" id="Coils"/>
    </source>
</evidence>
<comment type="caution">
    <text evidence="4">The sequence shown here is derived from an EMBL/GenBank/DDBJ whole genome shotgun (WGS) entry which is preliminary data.</text>
</comment>
<reference evidence="4" key="1">
    <citation type="submission" date="2015-04" db="EMBL/GenBank/DDBJ databases">
        <authorList>
            <consortium name="Pathogen Informatics"/>
        </authorList>
    </citation>
    <scope>NUCLEOTIDE SEQUENCE [LARGE SCALE GENOMIC DNA]</scope>
    <source>
        <strain evidence="4">8A</strain>
    </source>
</reference>
<organism evidence="4 5">
    <name type="scientific">Plasmodium gallinaceum</name>
    <dbReference type="NCBI Taxonomy" id="5849"/>
    <lineage>
        <taxon>Eukaryota</taxon>
        <taxon>Sar</taxon>
        <taxon>Alveolata</taxon>
        <taxon>Apicomplexa</taxon>
        <taxon>Aconoidasida</taxon>
        <taxon>Haemosporida</taxon>
        <taxon>Plasmodiidae</taxon>
        <taxon>Plasmodium</taxon>
        <taxon>Plasmodium (Haemamoeba)</taxon>
    </lineage>
</organism>
<feature type="region of interest" description="Disordered" evidence="2">
    <location>
        <begin position="2028"/>
        <end position="2182"/>
    </location>
</feature>
<feature type="compositionally biased region" description="Low complexity" evidence="2">
    <location>
        <begin position="2155"/>
        <end position="2177"/>
    </location>
</feature>
<feature type="compositionally biased region" description="Low complexity" evidence="2">
    <location>
        <begin position="2060"/>
        <end position="2115"/>
    </location>
</feature>
<dbReference type="OMA" id="ITIMKSA"/>
<evidence type="ECO:0000256" key="2">
    <source>
        <dbReference type="SAM" id="MobiDB-lite"/>
    </source>
</evidence>
<evidence type="ECO:0000313" key="4">
    <source>
        <dbReference type="EMBL" id="CRG96577.1"/>
    </source>
</evidence>
<dbReference type="InterPro" id="IPR011009">
    <property type="entry name" value="Kinase-like_dom_sf"/>
</dbReference>
<keyword evidence="3" id="KW-0812">Transmembrane</keyword>
<feature type="transmembrane region" description="Helical" evidence="3">
    <location>
        <begin position="922"/>
        <end position="941"/>
    </location>
</feature>
<accession>A0A1J1GZ45</accession>
<feature type="transmembrane region" description="Helical" evidence="3">
    <location>
        <begin position="705"/>
        <end position="724"/>
    </location>
</feature>